<accession>A0ABR5C0F0</accession>
<evidence type="ECO:0000256" key="6">
    <source>
        <dbReference type="SAM" id="MobiDB-lite"/>
    </source>
</evidence>
<feature type="zinc finger region" description="TRAF-type" evidence="4">
    <location>
        <begin position="100"/>
        <end position="144"/>
    </location>
</feature>
<evidence type="ECO:0000256" key="4">
    <source>
        <dbReference type="PROSITE-ProRule" id="PRU00207"/>
    </source>
</evidence>
<evidence type="ECO:0000259" key="7">
    <source>
        <dbReference type="PROSITE" id="PS50089"/>
    </source>
</evidence>
<dbReference type="InterPro" id="IPR017907">
    <property type="entry name" value="Znf_RING_CS"/>
</dbReference>
<dbReference type="PROSITE" id="PS00518">
    <property type="entry name" value="ZF_RING_1"/>
    <property type="match status" value="1"/>
</dbReference>
<feature type="zinc finger region" description="TRAF-type" evidence="4">
    <location>
        <begin position="182"/>
        <end position="218"/>
    </location>
</feature>
<gene>
    <name evidence="9" type="ORF">I306_01597</name>
</gene>
<feature type="coiled-coil region" evidence="5">
    <location>
        <begin position="226"/>
        <end position="260"/>
    </location>
</feature>
<feature type="domain" description="RING-type" evidence="7">
    <location>
        <begin position="21"/>
        <end position="58"/>
    </location>
</feature>
<feature type="compositionally biased region" description="Polar residues" evidence="6">
    <location>
        <begin position="435"/>
        <end position="485"/>
    </location>
</feature>
<evidence type="ECO:0000256" key="3">
    <source>
        <dbReference type="ARBA" id="ARBA00022833"/>
    </source>
</evidence>
<dbReference type="Proteomes" id="UP000054272">
    <property type="component" value="Unassembled WGS sequence"/>
</dbReference>
<dbReference type="Gene3D" id="3.30.40.10">
    <property type="entry name" value="Zinc/RING finger domain, C3HC4 (zinc finger)"/>
    <property type="match status" value="3"/>
</dbReference>
<dbReference type="Pfam" id="PF02176">
    <property type="entry name" value="zf-TRAF"/>
    <property type="match status" value="1"/>
</dbReference>
<keyword evidence="2 4" id="KW-0863">Zinc-finger</keyword>
<dbReference type="InterPro" id="IPR001293">
    <property type="entry name" value="Znf_TRAF"/>
</dbReference>
<feature type="compositionally biased region" description="Low complexity" evidence="6">
    <location>
        <begin position="316"/>
        <end position="337"/>
    </location>
</feature>
<keyword evidence="5" id="KW-0175">Coiled coil</keyword>
<keyword evidence="10" id="KW-1185">Reference proteome</keyword>
<dbReference type="PROSITE" id="PS50089">
    <property type="entry name" value="ZF_RING_2"/>
    <property type="match status" value="1"/>
</dbReference>
<evidence type="ECO:0000313" key="9">
    <source>
        <dbReference type="EMBL" id="KIR81362.1"/>
    </source>
</evidence>
<evidence type="ECO:0000256" key="2">
    <source>
        <dbReference type="ARBA" id="ARBA00022771"/>
    </source>
</evidence>
<evidence type="ECO:0000259" key="8">
    <source>
        <dbReference type="PROSITE" id="PS50145"/>
    </source>
</evidence>
<dbReference type="PANTHER" id="PTHR10131:SF94">
    <property type="entry name" value="TNF RECEPTOR-ASSOCIATED FACTOR 4"/>
    <property type="match status" value="1"/>
</dbReference>
<keyword evidence="1 4" id="KW-0479">Metal-binding</keyword>
<evidence type="ECO:0000256" key="1">
    <source>
        <dbReference type="ARBA" id="ARBA00022723"/>
    </source>
</evidence>
<evidence type="ECO:0000313" key="10">
    <source>
        <dbReference type="Proteomes" id="UP000054272"/>
    </source>
</evidence>
<feature type="region of interest" description="Disordered" evidence="6">
    <location>
        <begin position="284"/>
        <end position="339"/>
    </location>
</feature>
<feature type="domain" description="TRAF-type" evidence="8">
    <location>
        <begin position="182"/>
        <end position="218"/>
    </location>
</feature>
<dbReference type="InterPro" id="IPR001841">
    <property type="entry name" value="Znf_RING"/>
</dbReference>
<keyword evidence="3 4" id="KW-0862">Zinc</keyword>
<dbReference type="SUPFAM" id="SSF57850">
    <property type="entry name" value="RING/U-box"/>
    <property type="match status" value="1"/>
</dbReference>
<evidence type="ECO:0000256" key="5">
    <source>
        <dbReference type="SAM" id="Coils"/>
    </source>
</evidence>
<feature type="domain" description="TRAF-type" evidence="8">
    <location>
        <begin position="100"/>
        <end position="144"/>
    </location>
</feature>
<dbReference type="EMBL" id="KN848605">
    <property type="protein sequence ID" value="KIR81362.1"/>
    <property type="molecule type" value="Genomic_DNA"/>
</dbReference>
<organism evidence="9 10">
    <name type="scientific">Cryptococcus gattii EJB2</name>
    <dbReference type="NCBI Taxonomy" id="1296103"/>
    <lineage>
        <taxon>Eukaryota</taxon>
        <taxon>Fungi</taxon>
        <taxon>Dikarya</taxon>
        <taxon>Basidiomycota</taxon>
        <taxon>Agaricomycotina</taxon>
        <taxon>Tremellomycetes</taxon>
        <taxon>Tremellales</taxon>
        <taxon>Cryptococcaceae</taxon>
        <taxon>Cryptococcus</taxon>
        <taxon>Cryptococcus gattii species complex</taxon>
    </lineage>
</organism>
<dbReference type="SUPFAM" id="SSF49599">
    <property type="entry name" value="TRAF domain-like"/>
    <property type="match status" value="1"/>
</dbReference>
<feature type="region of interest" description="Disordered" evidence="6">
    <location>
        <begin position="428"/>
        <end position="625"/>
    </location>
</feature>
<reference evidence="9 10" key="1">
    <citation type="submission" date="2015-01" db="EMBL/GenBank/DDBJ databases">
        <title>The Genome Sequence of Cryptococcus gattii EJB2.</title>
        <authorList>
            <consortium name="The Broad Institute Genomics Platform"/>
            <person name="Cuomo C."/>
            <person name="Litvintseva A."/>
            <person name="Chen Y."/>
            <person name="Heitman J."/>
            <person name="Sun S."/>
            <person name="Springer D."/>
            <person name="Dromer F."/>
            <person name="Young S."/>
            <person name="Zeng Q."/>
            <person name="Gargeya S."/>
            <person name="Abouelleil A."/>
            <person name="Alvarado L."/>
            <person name="Chapman S.B."/>
            <person name="Gainer-Dewar J."/>
            <person name="Goldberg J."/>
            <person name="Griggs A."/>
            <person name="Gujja S."/>
            <person name="Hansen M."/>
            <person name="Howarth C."/>
            <person name="Imamovic A."/>
            <person name="Larimer J."/>
            <person name="Murphy C."/>
            <person name="Naylor J."/>
            <person name="Pearson M."/>
            <person name="Priest M."/>
            <person name="Roberts A."/>
            <person name="Saif S."/>
            <person name="Shea T."/>
            <person name="Sykes S."/>
            <person name="Wortman J."/>
            <person name="Nusbaum C."/>
            <person name="Birren B."/>
        </authorList>
    </citation>
    <scope>NUCLEOTIDE SEQUENCE [LARGE SCALE GENOMIC DNA]</scope>
    <source>
        <strain evidence="9 10">EJB2</strain>
    </source>
</reference>
<feature type="compositionally biased region" description="Polar residues" evidence="6">
    <location>
        <begin position="291"/>
        <end position="315"/>
    </location>
</feature>
<dbReference type="PANTHER" id="PTHR10131">
    <property type="entry name" value="TNF RECEPTOR ASSOCIATED FACTOR"/>
    <property type="match status" value="1"/>
</dbReference>
<protein>
    <submittedName>
        <fullName evidence="9">E3 ubiquitin-protein ligase NRDP1</fullName>
    </submittedName>
</protein>
<dbReference type="Pfam" id="PF13923">
    <property type="entry name" value="zf-C3HC4_2"/>
    <property type="match status" value="1"/>
</dbReference>
<dbReference type="InterPro" id="IPR013083">
    <property type="entry name" value="Znf_RING/FYVE/PHD"/>
</dbReference>
<proteinExistence type="predicted"/>
<feature type="compositionally biased region" description="Polar residues" evidence="6">
    <location>
        <begin position="512"/>
        <end position="524"/>
    </location>
</feature>
<sequence length="625" mass="68394">MAHEITYDYVEHVDPNLTWVICQSAIIDPVTTTSCKHTFCRDCITQAISHNPQCPIDRSALTMSSIRDTEQLVKLMLDELKVKCGAKGCGMVLQRGLLLAHLRTCPKAIVTCQDGDWGLSMTRQKMPHHRAYECFLRKMECTKCGTLLVFKDQTVHTNTECRDETEGHCALCYQNMGADAHTHKWRCPQVCIPCPHSGKGCSSIIPRSDLQAHLSTCPFEAFSGFFEMNDARLKSLTSRAERLEEELESMREHLKRMEGNVEALGHMRRETGDDWRWREAGRMPLGDTPSPVISSNDNPNSQIPLIFSSSPSTLTPSQASAQPAISSVPPSISVLSSGEARPDLSHHHQRFLVVPPRNAGNLGWEEVTNGFKARIHRRTMRESLRVLEEVGSLRAVVTTMRMQVMMERRSRPSSFQFHRESLFSRVTEPNLAPPLNQQTPMASPSTTDQSTAEQRSQLCGESPSASGDQEYSGRETGSITESVVFSAQVHPSSSSQSPSSTSSLITAGEGSSGSKRNSMSQARSSLGGYQGVTGEVRYDEDGDGIGGGPSCNRRNSGTRGDRNTTGRSGAGMTGRPMAFPPASQEDGETPMTTSRDMGGDVDGATGRSMGIRKRRGPPGSGSPRL</sequence>
<feature type="compositionally biased region" description="Low complexity" evidence="6">
    <location>
        <begin position="491"/>
        <end position="503"/>
    </location>
</feature>
<dbReference type="PROSITE" id="PS50145">
    <property type="entry name" value="ZF_TRAF"/>
    <property type="match status" value="2"/>
</dbReference>
<name>A0ABR5C0F0_9TREE</name>